<evidence type="ECO:0000256" key="1">
    <source>
        <dbReference type="ARBA" id="ARBA00004561"/>
    </source>
</evidence>
<evidence type="ECO:0000313" key="6">
    <source>
        <dbReference type="EMBL" id="MUF07956.1"/>
    </source>
</evidence>
<dbReference type="Proteomes" id="UP000438196">
    <property type="component" value="Unassembled WGS sequence"/>
</dbReference>
<dbReference type="GO" id="GO:0009289">
    <property type="term" value="C:pilus"/>
    <property type="evidence" value="ECO:0007669"/>
    <property type="project" value="UniProtKB-SubCell"/>
</dbReference>
<protein>
    <submittedName>
        <fullName evidence="6">Type 1 fimbrial protein</fullName>
    </submittedName>
</protein>
<evidence type="ECO:0000256" key="4">
    <source>
        <dbReference type="ARBA" id="ARBA00023263"/>
    </source>
</evidence>
<proteinExistence type="inferred from homology"/>
<dbReference type="PANTHER" id="PTHR33420">
    <property type="entry name" value="FIMBRIAL SUBUNIT ELFA-RELATED"/>
    <property type="match status" value="1"/>
</dbReference>
<dbReference type="GO" id="GO:0043709">
    <property type="term" value="P:cell adhesion involved in single-species biofilm formation"/>
    <property type="evidence" value="ECO:0007669"/>
    <property type="project" value="TreeGrafter"/>
</dbReference>
<evidence type="ECO:0000256" key="2">
    <source>
        <dbReference type="ARBA" id="ARBA00006671"/>
    </source>
</evidence>
<dbReference type="InterPro" id="IPR039458">
    <property type="entry name" value="FimA-like"/>
</dbReference>
<dbReference type="PANTHER" id="PTHR33420:SF3">
    <property type="entry name" value="FIMBRIAL SUBUNIT ELFA"/>
    <property type="match status" value="1"/>
</dbReference>
<dbReference type="EMBL" id="WNNK01000035">
    <property type="protein sequence ID" value="MUF07956.1"/>
    <property type="molecule type" value="Genomic_DNA"/>
</dbReference>
<name>A0A6I3WNV2_9PSED</name>
<accession>A0A6I3WNV2</accession>
<gene>
    <name evidence="6" type="ORF">GNF76_26790</name>
</gene>
<keyword evidence="3 5" id="KW-0732">Signal</keyword>
<organism evidence="6 7">
    <name type="scientific">Pseudomonas spelaei</name>
    <dbReference type="NCBI Taxonomy" id="1055469"/>
    <lineage>
        <taxon>Bacteria</taxon>
        <taxon>Pseudomonadati</taxon>
        <taxon>Pseudomonadota</taxon>
        <taxon>Gammaproteobacteria</taxon>
        <taxon>Pseudomonadales</taxon>
        <taxon>Pseudomonadaceae</taxon>
        <taxon>Pseudomonas</taxon>
    </lineage>
</organism>
<dbReference type="InterPro" id="IPR050263">
    <property type="entry name" value="Bact_Fimbrial_Adh_Pro"/>
</dbReference>
<comment type="subcellular location">
    <subcellularLocation>
        <location evidence="1">Fimbrium</location>
    </subcellularLocation>
</comment>
<comment type="caution">
    <text evidence="6">The sequence shown here is derived from an EMBL/GenBank/DDBJ whole genome shotgun (WGS) entry which is preliminary data.</text>
</comment>
<evidence type="ECO:0000256" key="3">
    <source>
        <dbReference type="ARBA" id="ARBA00022729"/>
    </source>
</evidence>
<dbReference type="InterPro" id="IPR008966">
    <property type="entry name" value="Adhesion_dom_sf"/>
</dbReference>
<feature type="signal peptide" evidence="5">
    <location>
        <begin position="1"/>
        <end position="33"/>
    </location>
</feature>
<reference evidence="6 7" key="1">
    <citation type="submission" date="2019-11" db="EMBL/GenBank/DDBJ databases">
        <title>Pseudomonas karstica sp. nov. and Pseudomonas spelaei sp. nov. from karst caves.</title>
        <authorList>
            <person name="Zeman M."/>
        </authorList>
    </citation>
    <scope>NUCLEOTIDE SEQUENCE [LARGE SCALE GENOMIC DNA]</scope>
    <source>
        <strain evidence="6 7">CCM 7893</strain>
    </source>
</reference>
<dbReference type="Gene3D" id="2.60.40.1090">
    <property type="entry name" value="Fimbrial-type adhesion domain"/>
    <property type="match status" value="1"/>
</dbReference>
<dbReference type="InterPro" id="IPR036937">
    <property type="entry name" value="Adhesion_dom_fimbrial_sf"/>
</dbReference>
<dbReference type="Pfam" id="PF16970">
    <property type="entry name" value="FimA"/>
    <property type="match status" value="1"/>
</dbReference>
<keyword evidence="7" id="KW-1185">Reference proteome</keyword>
<feature type="chain" id="PRO_5026284267" evidence="5">
    <location>
        <begin position="34"/>
        <end position="185"/>
    </location>
</feature>
<comment type="similarity">
    <text evidence="2">Belongs to the fimbrial protein family.</text>
</comment>
<dbReference type="AlphaFoldDB" id="A0A6I3WNV2"/>
<sequence length="185" mass="18970">MIRRTELNPKKSKAYFLTLAVAVSTVLSASALASDGTITITGSVTSNTCKVTAGTSADSAVALDRNSAKTLSKAGETSGFKAITFKLTDCDGTGIVKVGFEAGATTDTASGRLNLIGAAGVAKNVQIQLRNRDNSVIKIGDDSSIKGETVIEKAATLQYLIGYYATGAAEGGTANTSVTYSIIYP</sequence>
<keyword evidence="4" id="KW-0281">Fimbrium</keyword>
<evidence type="ECO:0000313" key="7">
    <source>
        <dbReference type="Proteomes" id="UP000438196"/>
    </source>
</evidence>
<evidence type="ECO:0000256" key="5">
    <source>
        <dbReference type="SAM" id="SignalP"/>
    </source>
</evidence>
<dbReference type="SUPFAM" id="SSF49401">
    <property type="entry name" value="Bacterial adhesins"/>
    <property type="match status" value="1"/>
</dbReference>